<accession>A0A9D4QM10</accession>
<dbReference type="AlphaFoldDB" id="A0A9D4QM10"/>
<evidence type="ECO:0000313" key="4">
    <source>
        <dbReference type="Proteomes" id="UP000828390"/>
    </source>
</evidence>
<reference evidence="3" key="1">
    <citation type="journal article" date="2019" name="bioRxiv">
        <title>The Genome of the Zebra Mussel, Dreissena polymorpha: A Resource for Invasive Species Research.</title>
        <authorList>
            <person name="McCartney M.A."/>
            <person name="Auch B."/>
            <person name="Kono T."/>
            <person name="Mallez S."/>
            <person name="Zhang Y."/>
            <person name="Obille A."/>
            <person name="Becker A."/>
            <person name="Abrahante J.E."/>
            <person name="Garbe J."/>
            <person name="Badalamenti J.P."/>
            <person name="Herman A."/>
            <person name="Mangelson H."/>
            <person name="Liachko I."/>
            <person name="Sullivan S."/>
            <person name="Sone E.D."/>
            <person name="Koren S."/>
            <person name="Silverstein K.A.T."/>
            <person name="Beckman K.B."/>
            <person name="Gohl D.M."/>
        </authorList>
    </citation>
    <scope>NUCLEOTIDE SEQUENCE</scope>
    <source>
        <strain evidence="3">Duluth1</strain>
        <tissue evidence="3">Whole animal</tissue>
    </source>
</reference>
<reference evidence="3" key="2">
    <citation type="submission" date="2020-11" db="EMBL/GenBank/DDBJ databases">
        <authorList>
            <person name="McCartney M.A."/>
            <person name="Auch B."/>
            <person name="Kono T."/>
            <person name="Mallez S."/>
            <person name="Becker A."/>
            <person name="Gohl D.M."/>
            <person name="Silverstein K.A.T."/>
            <person name="Koren S."/>
            <person name="Bechman K.B."/>
            <person name="Herman A."/>
            <person name="Abrahante J.E."/>
            <person name="Garbe J."/>
        </authorList>
    </citation>
    <scope>NUCLEOTIDE SEQUENCE</scope>
    <source>
        <strain evidence="3">Duluth1</strain>
        <tissue evidence="3">Whole animal</tissue>
    </source>
</reference>
<evidence type="ECO:0000259" key="2">
    <source>
        <dbReference type="PROSITE" id="PS51416"/>
    </source>
</evidence>
<name>A0A9D4QM10_DREPO</name>
<dbReference type="GO" id="GO:0016567">
    <property type="term" value="P:protein ubiquitination"/>
    <property type="evidence" value="ECO:0007669"/>
    <property type="project" value="InterPro"/>
</dbReference>
<protein>
    <recommendedName>
        <fullName evidence="2">MIB/HERC2 domain-containing protein</fullName>
    </recommendedName>
</protein>
<gene>
    <name evidence="3" type="ORF">DPMN_109467</name>
</gene>
<evidence type="ECO:0000256" key="1">
    <source>
        <dbReference type="SAM" id="MobiDB-lite"/>
    </source>
</evidence>
<dbReference type="Proteomes" id="UP000828390">
    <property type="component" value="Unassembled WGS sequence"/>
</dbReference>
<feature type="domain" description="MIB/HERC2" evidence="2">
    <location>
        <begin position="109"/>
        <end position="180"/>
    </location>
</feature>
<dbReference type="InterPro" id="IPR037252">
    <property type="entry name" value="Mib_Herc2_sf"/>
</dbReference>
<organism evidence="3 4">
    <name type="scientific">Dreissena polymorpha</name>
    <name type="common">Zebra mussel</name>
    <name type="synonym">Mytilus polymorpha</name>
    <dbReference type="NCBI Taxonomy" id="45954"/>
    <lineage>
        <taxon>Eukaryota</taxon>
        <taxon>Metazoa</taxon>
        <taxon>Spiralia</taxon>
        <taxon>Lophotrochozoa</taxon>
        <taxon>Mollusca</taxon>
        <taxon>Bivalvia</taxon>
        <taxon>Autobranchia</taxon>
        <taxon>Heteroconchia</taxon>
        <taxon>Euheterodonta</taxon>
        <taxon>Imparidentia</taxon>
        <taxon>Neoheterodontei</taxon>
        <taxon>Myida</taxon>
        <taxon>Dreissenoidea</taxon>
        <taxon>Dreissenidae</taxon>
        <taxon>Dreissena</taxon>
    </lineage>
</organism>
<dbReference type="InterPro" id="IPR010606">
    <property type="entry name" value="Mib_Herc2"/>
</dbReference>
<dbReference type="EMBL" id="JAIWYP010000004">
    <property type="protein sequence ID" value="KAH3836098.1"/>
    <property type="molecule type" value="Genomic_DNA"/>
</dbReference>
<proteinExistence type="predicted"/>
<sequence length="293" mass="32410">MAQLTEAVQFIDGQAKSVFFVGVGKYNENFINTMSSLTGPRKQYTFADGRRIARRSYLISERESVGMPFHRPVNRSGPSKDEEDLQDAKDDYMRRIGRSRQHTDDTQERKNTNTTLPRIGSRVRRGPEWRWGNQDGEGPGTVVEHSDSQGQVLVTWDHSGQTGIYNYDEEGFEVITVDEPRRLKPGEKIAVGCTVKPGLGNKAADLKSWNTGVVLRKDGSTVLVRWDSGKRVSYKINTIGKPEIEVCSSFQGQGHTLGGCCAAENANTNNSNSTNSACNTSSATSVIKKNKNT</sequence>
<dbReference type="SUPFAM" id="SSF159034">
    <property type="entry name" value="Mib/herc2 domain-like"/>
    <property type="match status" value="1"/>
</dbReference>
<keyword evidence="4" id="KW-1185">Reference proteome</keyword>
<feature type="compositionally biased region" description="Basic and acidic residues" evidence="1">
    <location>
        <begin position="101"/>
        <end position="111"/>
    </location>
</feature>
<evidence type="ECO:0000313" key="3">
    <source>
        <dbReference type="EMBL" id="KAH3836098.1"/>
    </source>
</evidence>
<dbReference type="PROSITE" id="PS51416">
    <property type="entry name" value="MIB_HERC2"/>
    <property type="match status" value="1"/>
</dbReference>
<dbReference type="Gene3D" id="2.30.30.40">
    <property type="entry name" value="SH3 Domains"/>
    <property type="match status" value="1"/>
</dbReference>
<dbReference type="GO" id="GO:0004842">
    <property type="term" value="F:ubiquitin-protein transferase activity"/>
    <property type="evidence" value="ECO:0007669"/>
    <property type="project" value="InterPro"/>
</dbReference>
<feature type="region of interest" description="Disordered" evidence="1">
    <location>
        <begin position="270"/>
        <end position="293"/>
    </location>
</feature>
<feature type="region of interest" description="Disordered" evidence="1">
    <location>
        <begin position="96"/>
        <end position="120"/>
    </location>
</feature>
<dbReference type="GO" id="GO:0046872">
    <property type="term" value="F:metal ion binding"/>
    <property type="evidence" value="ECO:0007669"/>
    <property type="project" value="InterPro"/>
</dbReference>
<comment type="caution">
    <text evidence="3">The sequence shown here is derived from an EMBL/GenBank/DDBJ whole genome shotgun (WGS) entry which is preliminary data.</text>
</comment>
<feature type="compositionally biased region" description="Low complexity" evidence="1">
    <location>
        <begin position="270"/>
        <end position="285"/>
    </location>
</feature>